<dbReference type="GO" id="GO:0009251">
    <property type="term" value="P:glucan catabolic process"/>
    <property type="evidence" value="ECO:0007669"/>
    <property type="project" value="TreeGrafter"/>
</dbReference>
<name>A0A2S5BIB7_9BASI</name>
<evidence type="ECO:0000313" key="5">
    <source>
        <dbReference type="Proteomes" id="UP000237144"/>
    </source>
</evidence>
<feature type="compositionally biased region" description="Low complexity" evidence="1">
    <location>
        <begin position="323"/>
        <end position="343"/>
    </location>
</feature>
<dbReference type="GO" id="GO:0004553">
    <property type="term" value="F:hydrolase activity, hydrolyzing O-glycosyl compounds"/>
    <property type="evidence" value="ECO:0007669"/>
    <property type="project" value="InterPro"/>
</dbReference>
<evidence type="ECO:0000256" key="1">
    <source>
        <dbReference type="SAM" id="MobiDB-lite"/>
    </source>
</evidence>
<evidence type="ECO:0000313" key="4">
    <source>
        <dbReference type="EMBL" id="POY76494.1"/>
    </source>
</evidence>
<dbReference type="InterPro" id="IPR050546">
    <property type="entry name" value="Glycosyl_Hydrlase_16"/>
</dbReference>
<dbReference type="EMBL" id="PJQD01000005">
    <property type="protein sequence ID" value="POY76494.1"/>
    <property type="molecule type" value="Genomic_DNA"/>
</dbReference>
<dbReference type="PROSITE" id="PS51762">
    <property type="entry name" value="GH16_2"/>
    <property type="match status" value="1"/>
</dbReference>
<dbReference type="SUPFAM" id="SSF49899">
    <property type="entry name" value="Concanavalin A-like lectins/glucanases"/>
    <property type="match status" value="1"/>
</dbReference>
<dbReference type="PANTHER" id="PTHR10963:SF24">
    <property type="entry name" value="GLYCOSIDASE C21B10.07-RELATED"/>
    <property type="match status" value="1"/>
</dbReference>
<accession>A0A2S5BIB7</accession>
<dbReference type="AlphaFoldDB" id="A0A2S5BIB7"/>
<proteinExistence type="predicted"/>
<feature type="domain" description="GH16" evidence="3">
    <location>
        <begin position="22"/>
        <end position="317"/>
    </location>
</feature>
<comment type="caution">
    <text evidence="4">The sequence shown here is derived from an EMBL/GenBank/DDBJ whole genome shotgun (WGS) entry which is preliminary data.</text>
</comment>
<keyword evidence="5" id="KW-1185">Reference proteome</keyword>
<reference evidence="4 5" key="1">
    <citation type="journal article" date="2018" name="Front. Microbiol.">
        <title>Prospects for Fungal Bioremediation of Acidic Radioactive Waste Sites: Characterization and Genome Sequence of Rhodotorula taiwanensis MD1149.</title>
        <authorList>
            <person name="Tkavc R."/>
            <person name="Matrosova V.Y."/>
            <person name="Grichenko O.E."/>
            <person name="Gostincar C."/>
            <person name="Volpe R.P."/>
            <person name="Klimenkova P."/>
            <person name="Gaidamakova E.K."/>
            <person name="Zhou C.E."/>
            <person name="Stewart B.J."/>
            <person name="Lyman M.G."/>
            <person name="Malfatti S.A."/>
            <person name="Rubinfeld B."/>
            <person name="Courtot M."/>
            <person name="Singh J."/>
            <person name="Dalgard C.L."/>
            <person name="Hamilton T."/>
            <person name="Frey K.G."/>
            <person name="Gunde-Cimerman N."/>
            <person name="Dugan L."/>
            <person name="Daly M.J."/>
        </authorList>
    </citation>
    <scope>NUCLEOTIDE SEQUENCE [LARGE SCALE GENOMIC DNA]</scope>
    <source>
        <strain evidence="4 5">MD1149</strain>
    </source>
</reference>
<protein>
    <recommendedName>
        <fullName evidence="3">GH16 domain-containing protein</fullName>
    </recommendedName>
</protein>
<evidence type="ECO:0000259" key="3">
    <source>
        <dbReference type="PROSITE" id="PS51762"/>
    </source>
</evidence>
<keyword evidence="2" id="KW-0732">Signal</keyword>
<dbReference type="InterPro" id="IPR013320">
    <property type="entry name" value="ConA-like_dom_sf"/>
</dbReference>
<gene>
    <name evidence="4" type="ORF">BMF94_0695</name>
</gene>
<organism evidence="4 5">
    <name type="scientific">Rhodotorula taiwanensis</name>
    <dbReference type="NCBI Taxonomy" id="741276"/>
    <lineage>
        <taxon>Eukaryota</taxon>
        <taxon>Fungi</taxon>
        <taxon>Dikarya</taxon>
        <taxon>Basidiomycota</taxon>
        <taxon>Pucciniomycotina</taxon>
        <taxon>Microbotryomycetes</taxon>
        <taxon>Sporidiobolales</taxon>
        <taxon>Sporidiobolaceae</taxon>
        <taxon>Rhodotorula</taxon>
    </lineage>
</organism>
<feature type="chain" id="PRO_5015480117" description="GH16 domain-containing protein" evidence="2">
    <location>
        <begin position="22"/>
        <end position="374"/>
    </location>
</feature>
<dbReference type="Gene3D" id="2.60.120.200">
    <property type="match status" value="1"/>
</dbReference>
<dbReference type="PANTHER" id="PTHR10963">
    <property type="entry name" value="GLYCOSYL HYDROLASE-RELATED"/>
    <property type="match status" value="1"/>
</dbReference>
<feature type="region of interest" description="Disordered" evidence="1">
    <location>
        <begin position="322"/>
        <end position="349"/>
    </location>
</feature>
<sequence>MAAATLCLAALALAAPLKVSAQYSLNKTYSGDGFFNDWDFYGHWDNLTNGDIDYVNRTDSQDLAYVNSAGNAVIKVDNSSTVLYPNKRRSVRISSTEQWGIGSLWVFDMVHVPHGCSVWPSAWVTSSDWPTGGEIDIYEAVNLQTTNQMALHTTSGCTVSNSSSSDWTGIMTYGNCDTTANFNSGCTFRDTRETSNGAAFAQNGGGVFAGELTKDGVSIWFFPRPSVPSDLSSSSESPDPTSWGKPVAYYPASSCDVSNHFGTQQIVLTITACGDWAGQVTNSTGCPLTTDSCCTSANYDQAYFEIPSIRVYSNPNLTAPVVSTSTNKTSSSSSSSSSSNKTSGGRGSATERPVLAALLSVAALAIGASFSFSA</sequence>
<dbReference type="InterPro" id="IPR000757">
    <property type="entry name" value="Beta-glucanase-like"/>
</dbReference>
<dbReference type="FunFam" id="2.60.120.200:FF:000179">
    <property type="entry name" value="Unplaced genomic scaffold supercont1.19, whole genome shotgun sequence"/>
    <property type="match status" value="1"/>
</dbReference>
<dbReference type="OrthoDB" id="192832at2759"/>
<dbReference type="Proteomes" id="UP000237144">
    <property type="component" value="Unassembled WGS sequence"/>
</dbReference>
<dbReference type="STRING" id="741276.A0A2S5BIB7"/>
<dbReference type="Pfam" id="PF26113">
    <property type="entry name" value="GH16_XgeA"/>
    <property type="match status" value="1"/>
</dbReference>
<feature type="signal peptide" evidence="2">
    <location>
        <begin position="1"/>
        <end position="21"/>
    </location>
</feature>
<evidence type="ECO:0000256" key="2">
    <source>
        <dbReference type="SAM" id="SignalP"/>
    </source>
</evidence>